<evidence type="ECO:0000256" key="5">
    <source>
        <dbReference type="ARBA" id="ARBA00022737"/>
    </source>
</evidence>
<dbReference type="PANTHER" id="PTHR24027">
    <property type="entry name" value="CADHERIN-23"/>
    <property type="match status" value="1"/>
</dbReference>
<keyword evidence="3" id="KW-0812">Transmembrane</keyword>
<evidence type="ECO:0000256" key="6">
    <source>
        <dbReference type="ARBA" id="ARBA00022837"/>
    </source>
</evidence>
<evidence type="ECO:0000256" key="12">
    <source>
        <dbReference type="SAM" id="SignalP"/>
    </source>
</evidence>
<protein>
    <recommendedName>
        <fullName evidence="10">Cadherin-4</fullName>
    </recommendedName>
</protein>
<keyword evidence="12" id="KW-0732">Signal</keyword>
<keyword evidence="4" id="KW-0479">Metal-binding</keyword>
<dbReference type="PANTHER" id="PTHR24027:SF81">
    <property type="entry name" value="CADHERIN-4"/>
    <property type="match status" value="1"/>
</dbReference>
<dbReference type="PROSITE" id="PS50268">
    <property type="entry name" value="CADHERIN_2"/>
    <property type="match status" value="1"/>
</dbReference>
<evidence type="ECO:0000256" key="1">
    <source>
        <dbReference type="ARBA" id="ARBA00004251"/>
    </source>
</evidence>
<evidence type="ECO:0000256" key="7">
    <source>
        <dbReference type="ARBA" id="ARBA00022889"/>
    </source>
</evidence>
<feature type="chain" id="PRO_5045295009" description="Cadherin-4" evidence="12">
    <location>
        <begin position="24"/>
        <end position="177"/>
    </location>
</feature>
<reference evidence="14 15" key="1">
    <citation type="submission" date="2021-06" db="EMBL/GenBank/DDBJ databases">
        <authorList>
            <person name="Palmer J.M."/>
        </authorList>
    </citation>
    <scope>NUCLEOTIDE SEQUENCE [LARGE SCALE GENOMIC DNA]</scope>
    <source>
        <strain evidence="14 15">GA_2019</strain>
        <tissue evidence="14">Muscle</tissue>
    </source>
</reference>
<evidence type="ECO:0000256" key="9">
    <source>
        <dbReference type="ARBA" id="ARBA00023180"/>
    </source>
</evidence>
<evidence type="ECO:0000256" key="8">
    <source>
        <dbReference type="ARBA" id="ARBA00023136"/>
    </source>
</evidence>
<feature type="domain" description="Cadherin" evidence="13">
    <location>
        <begin position="15"/>
        <end position="76"/>
    </location>
</feature>
<gene>
    <name evidence="14" type="ORF">GOODEAATRI_025788</name>
</gene>
<dbReference type="InterPro" id="IPR039808">
    <property type="entry name" value="Cadherin"/>
</dbReference>
<keyword evidence="15" id="KW-1185">Reference proteome</keyword>
<dbReference type="Gene3D" id="2.60.40.60">
    <property type="entry name" value="Cadherins"/>
    <property type="match status" value="1"/>
</dbReference>
<dbReference type="Pfam" id="PF00028">
    <property type="entry name" value="Cadherin"/>
    <property type="match status" value="1"/>
</dbReference>
<dbReference type="Proteomes" id="UP001476798">
    <property type="component" value="Unassembled WGS sequence"/>
</dbReference>
<keyword evidence="6 11" id="KW-0106">Calcium</keyword>
<accession>A0ABV0NXP7</accession>
<keyword evidence="8" id="KW-0472">Membrane</keyword>
<dbReference type="InterPro" id="IPR002126">
    <property type="entry name" value="Cadherin-like_dom"/>
</dbReference>
<evidence type="ECO:0000256" key="11">
    <source>
        <dbReference type="PROSITE-ProRule" id="PRU00043"/>
    </source>
</evidence>
<keyword evidence="9" id="KW-0325">Glycoprotein</keyword>
<evidence type="ECO:0000256" key="10">
    <source>
        <dbReference type="ARBA" id="ARBA00041040"/>
    </source>
</evidence>
<proteinExistence type="predicted"/>
<name>A0ABV0NXP7_9TELE</name>
<dbReference type="SUPFAM" id="SSF49313">
    <property type="entry name" value="Cadherin-like"/>
    <property type="match status" value="1"/>
</dbReference>
<evidence type="ECO:0000256" key="3">
    <source>
        <dbReference type="ARBA" id="ARBA00022692"/>
    </source>
</evidence>
<comment type="caution">
    <text evidence="14">The sequence shown here is derived from an EMBL/GenBank/DDBJ whole genome shotgun (WGS) entry which is preliminary data.</text>
</comment>
<dbReference type="InterPro" id="IPR015919">
    <property type="entry name" value="Cadherin-like_sf"/>
</dbReference>
<evidence type="ECO:0000256" key="2">
    <source>
        <dbReference type="ARBA" id="ARBA00022475"/>
    </source>
</evidence>
<dbReference type="EMBL" id="JAHRIO010053061">
    <property type="protein sequence ID" value="MEQ2176214.1"/>
    <property type="molecule type" value="Genomic_DNA"/>
</dbReference>
<feature type="signal peptide" evidence="12">
    <location>
        <begin position="1"/>
        <end position="23"/>
    </location>
</feature>
<evidence type="ECO:0000256" key="4">
    <source>
        <dbReference type="ARBA" id="ARBA00022723"/>
    </source>
</evidence>
<evidence type="ECO:0000313" key="15">
    <source>
        <dbReference type="Proteomes" id="UP001476798"/>
    </source>
</evidence>
<evidence type="ECO:0000259" key="13">
    <source>
        <dbReference type="PROSITE" id="PS50268"/>
    </source>
</evidence>
<sequence length="177" mass="19153">MYRLYLTLAIFLFLGSSVMQVTATDSDDSTTANGMVRYRILSQSPHSPIPNMFTINSETGDIVTVAAGLDREMQQSAACQRATAGMDTLPLRPFSMPAVRLAGRAVVFHYPRLSQSLMSPGLELSGGRRVGEGDHGVVLLGIKPSPQGCCQLHIGLPHRRLGHLLSSLKDTCAHSLY</sequence>
<comment type="subcellular location">
    <subcellularLocation>
        <location evidence="1">Cell membrane</location>
        <topology evidence="1">Single-pass type I membrane protein</topology>
    </subcellularLocation>
</comment>
<keyword evidence="2" id="KW-1003">Cell membrane</keyword>
<dbReference type="CDD" id="cd11304">
    <property type="entry name" value="Cadherin_repeat"/>
    <property type="match status" value="1"/>
</dbReference>
<organism evidence="14 15">
    <name type="scientific">Goodea atripinnis</name>
    <dbReference type="NCBI Taxonomy" id="208336"/>
    <lineage>
        <taxon>Eukaryota</taxon>
        <taxon>Metazoa</taxon>
        <taxon>Chordata</taxon>
        <taxon>Craniata</taxon>
        <taxon>Vertebrata</taxon>
        <taxon>Euteleostomi</taxon>
        <taxon>Actinopterygii</taxon>
        <taxon>Neopterygii</taxon>
        <taxon>Teleostei</taxon>
        <taxon>Neoteleostei</taxon>
        <taxon>Acanthomorphata</taxon>
        <taxon>Ovalentaria</taxon>
        <taxon>Atherinomorphae</taxon>
        <taxon>Cyprinodontiformes</taxon>
        <taxon>Goodeidae</taxon>
        <taxon>Goodea</taxon>
    </lineage>
</organism>
<evidence type="ECO:0000313" key="14">
    <source>
        <dbReference type="EMBL" id="MEQ2176214.1"/>
    </source>
</evidence>
<keyword evidence="5" id="KW-0677">Repeat</keyword>
<keyword evidence="7" id="KW-0130">Cell adhesion</keyword>